<proteinExistence type="predicted"/>
<dbReference type="AlphaFoldDB" id="A0A0C3J6E9"/>
<dbReference type="InParanoid" id="A0A0C3J6E9"/>
<accession>A0A0C3J6E9</accession>
<reference evidence="1 2" key="1">
    <citation type="submission" date="2014-04" db="EMBL/GenBank/DDBJ databases">
        <authorList>
            <consortium name="DOE Joint Genome Institute"/>
            <person name="Kuo A."/>
            <person name="Kohler A."/>
            <person name="Costa M.D."/>
            <person name="Nagy L.G."/>
            <person name="Floudas D."/>
            <person name="Copeland A."/>
            <person name="Barry K.W."/>
            <person name="Cichocki N."/>
            <person name="Veneault-Fourrey C."/>
            <person name="LaButti K."/>
            <person name="Lindquist E.A."/>
            <person name="Lipzen A."/>
            <person name="Lundell T."/>
            <person name="Morin E."/>
            <person name="Murat C."/>
            <person name="Sun H."/>
            <person name="Tunlid A."/>
            <person name="Henrissat B."/>
            <person name="Grigoriev I.V."/>
            <person name="Hibbett D.S."/>
            <person name="Martin F."/>
            <person name="Nordberg H.P."/>
            <person name="Cantor M.N."/>
            <person name="Hua S.X."/>
        </authorList>
    </citation>
    <scope>NUCLEOTIDE SEQUENCE [LARGE SCALE GENOMIC DNA]</scope>
    <source>
        <strain evidence="1 2">Marx 270</strain>
    </source>
</reference>
<sequence>MHISFKFIMMNSQRLRVPLLKSGFPLPLITDLLPLSLQSLRPLKDVITWHLVAVTF</sequence>
<keyword evidence="2" id="KW-1185">Reference proteome</keyword>
<protein>
    <submittedName>
        <fullName evidence="1">Uncharacterized protein</fullName>
    </submittedName>
</protein>
<dbReference type="HOGENOM" id="CLU_3015150_0_0_1"/>
<dbReference type="Proteomes" id="UP000054217">
    <property type="component" value="Unassembled WGS sequence"/>
</dbReference>
<evidence type="ECO:0000313" key="2">
    <source>
        <dbReference type="Proteomes" id="UP000054217"/>
    </source>
</evidence>
<organism evidence="1 2">
    <name type="scientific">Pisolithus tinctorius Marx 270</name>
    <dbReference type="NCBI Taxonomy" id="870435"/>
    <lineage>
        <taxon>Eukaryota</taxon>
        <taxon>Fungi</taxon>
        <taxon>Dikarya</taxon>
        <taxon>Basidiomycota</taxon>
        <taxon>Agaricomycotina</taxon>
        <taxon>Agaricomycetes</taxon>
        <taxon>Agaricomycetidae</taxon>
        <taxon>Boletales</taxon>
        <taxon>Sclerodermatineae</taxon>
        <taxon>Pisolithaceae</taxon>
        <taxon>Pisolithus</taxon>
    </lineage>
</organism>
<dbReference type="EMBL" id="KN831970">
    <property type="protein sequence ID" value="KIO04623.1"/>
    <property type="molecule type" value="Genomic_DNA"/>
</dbReference>
<reference evidence="2" key="2">
    <citation type="submission" date="2015-01" db="EMBL/GenBank/DDBJ databases">
        <title>Evolutionary Origins and Diversification of the Mycorrhizal Mutualists.</title>
        <authorList>
            <consortium name="DOE Joint Genome Institute"/>
            <consortium name="Mycorrhizal Genomics Consortium"/>
            <person name="Kohler A."/>
            <person name="Kuo A."/>
            <person name="Nagy L.G."/>
            <person name="Floudas D."/>
            <person name="Copeland A."/>
            <person name="Barry K.W."/>
            <person name="Cichocki N."/>
            <person name="Veneault-Fourrey C."/>
            <person name="LaButti K."/>
            <person name="Lindquist E.A."/>
            <person name="Lipzen A."/>
            <person name="Lundell T."/>
            <person name="Morin E."/>
            <person name="Murat C."/>
            <person name="Riley R."/>
            <person name="Ohm R."/>
            <person name="Sun H."/>
            <person name="Tunlid A."/>
            <person name="Henrissat B."/>
            <person name="Grigoriev I.V."/>
            <person name="Hibbett D.S."/>
            <person name="Martin F."/>
        </authorList>
    </citation>
    <scope>NUCLEOTIDE SEQUENCE [LARGE SCALE GENOMIC DNA]</scope>
    <source>
        <strain evidence="2">Marx 270</strain>
    </source>
</reference>
<gene>
    <name evidence="1" type="ORF">M404DRAFT_1000480</name>
</gene>
<name>A0A0C3J6E9_PISTI</name>
<evidence type="ECO:0000313" key="1">
    <source>
        <dbReference type="EMBL" id="KIO04623.1"/>
    </source>
</evidence>